<dbReference type="Proteomes" id="UP000002156">
    <property type="component" value="Chromosome"/>
</dbReference>
<dbReference type="Gene3D" id="3.40.190.10">
    <property type="entry name" value="Periplasmic binding protein-like II"/>
    <property type="match status" value="2"/>
</dbReference>
<dbReference type="Pfam" id="PF13416">
    <property type="entry name" value="SBP_bac_8"/>
    <property type="match status" value="1"/>
</dbReference>
<accession>B0K7T3</accession>
<comment type="subcellular location">
    <subcellularLocation>
        <location evidence="5">Cell membrane</location>
        <topology evidence="5">Lipid-anchor</topology>
    </subcellularLocation>
</comment>
<sequence precursor="true">MKKYTKIIALLTVMVFALSAALTGCGGSKITETEEKAQVSETETNQELKPEPGAKLLVWESEGPEGEFIQYAAKKFTEKYGVEVVYEPVTHTDARGRLATDGPAGIGADVFAAPHDHTGELVVSGLIQPNDIFADRIRNEFMQGAVDAVSYQGVVYGYPTGIETYALFYNKDYVKEPPKTYEDLIKFAKEFNNPAKNQFAFMWDVGNAYFSHSFIAGYGGYVFGDGGTNKDDIGLNSKEAVEGAKFLVSLKEILPLKTDDTNYQVMDGMFKEGKAAMIINGPWAVRGYQEAGVNFGIAPLPLLPNDKHPASFSGVRTMFVSAYTKYPKAAKLFADFITSEEMLLKRYEITKQIPPMKSLMDADIIKNDPYAAPFLEQAQFAVPMPSIPQMGVVWEPYARAFQVMWNDGVDPQKALDEAVQTIKDAIAIQ</sequence>
<evidence type="ECO:0000256" key="2">
    <source>
        <dbReference type="ARBA" id="ARBA00022448"/>
    </source>
</evidence>
<dbReference type="InterPro" id="IPR006060">
    <property type="entry name" value="Maltose/Cyclodextrin-bd"/>
</dbReference>
<keyword evidence="2 5" id="KW-0813">Transport</keyword>
<evidence type="ECO:0000313" key="6">
    <source>
        <dbReference type="EMBL" id="ABY94332.1"/>
    </source>
</evidence>
<evidence type="ECO:0000256" key="1">
    <source>
        <dbReference type="ARBA" id="ARBA00008520"/>
    </source>
</evidence>
<dbReference type="PROSITE" id="PS51257">
    <property type="entry name" value="PROKAR_LIPOPROTEIN"/>
    <property type="match status" value="1"/>
</dbReference>
<name>B0K7T3_THEP3</name>
<keyword evidence="4 5" id="KW-0732">Signal</keyword>
<reference evidence="7" key="1">
    <citation type="submission" date="2008-01" db="EMBL/GenBank/DDBJ databases">
        <title>Complete sequence of Thermoanaerobacter pseudethanolicus 39E.</title>
        <authorList>
            <person name="Copeland A."/>
            <person name="Lucas S."/>
            <person name="Lapidus A."/>
            <person name="Barry K."/>
            <person name="Glavina del Rio T."/>
            <person name="Dalin E."/>
            <person name="Tice H."/>
            <person name="Pitluck S."/>
            <person name="Bruce D."/>
            <person name="Goodwin L."/>
            <person name="Saunders E."/>
            <person name="Brettin T."/>
            <person name="Detter J.C."/>
            <person name="Han C."/>
            <person name="Schmutz J."/>
            <person name="Larimer F."/>
            <person name="Land M."/>
            <person name="Hauser L."/>
            <person name="Kyrpides N."/>
            <person name="Lykidis A."/>
            <person name="Hemme C."/>
            <person name="Fields M.W."/>
            <person name="He Z."/>
            <person name="Zhou J."/>
            <person name="Richardson P."/>
        </authorList>
    </citation>
    <scope>NUCLEOTIDE SEQUENCE [LARGE SCALE GENOMIC DNA]</scope>
    <source>
        <strain evidence="7">ATCC 33223 / DSM 2355 / 39E</strain>
    </source>
</reference>
<dbReference type="eggNOG" id="COG2182">
    <property type="taxonomic scope" value="Bacteria"/>
</dbReference>
<proteinExistence type="inferred from homology"/>
<dbReference type="InterPro" id="IPR006059">
    <property type="entry name" value="SBP"/>
</dbReference>
<evidence type="ECO:0000313" key="7">
    <source>
        <dbReference type="Proteomes" id="UP000002156"/>
    </source>
</evidence>
<dbReference type="RefSeq" id="WP_012269123.1">
    <property type="nucleotide sequence ID" value="NC_010321.1"/>
</dbReference>
<dbReference type="HOGENOM" id="CLU_031285_17_2_9"/>
<evidence type="ECO:0000256" key="3">
    <source>
        <dbReference type="ARBA" id="ARBA00022597"/>
    </source>
</evidence>
<dbReference type="PANTHER" id="PTHR30061:SF50">
    <property type="entry name" value="MALTOSE_MALTODEXTRIN-BINDING PERIPLASMIC PROTEIN"/>
    <property type="match status" value="1"/>
</dbReference>
<keyword evidence="3 5" id="KW-0762">Sugar transport</keyword>
<dbReference type="PANTHER" id="PTHR30061">
    <property type="entry name" value="MALTOSE-BINDING PERIPLASMIC PROTEIN"/>
    <property type="match status" value="1"/>
</dbReference>
<dbReference type="PRINTS" id="PR00181">
    <property type="entry name" value="MALTOSEBP"/>
</dbReference>
<organism evidence="6 7">
    <name type="scientific">Thermoanaerobacter pseudethanolicus (strain ATCC 33223 / 39E)</name>
    <name type="common">Clostridium thermohydrosulfuricum</name>
    <dbReference type="NCBI Taxonomy" id="340099"/>
    <lineage>
        <taxon>Bacteria</taxon>
        <taxon>Bacillati</taxon>
        <taxon>Bacillota</taxon>
        <taxon>Clostridia</taxon>
        <taxon>Thermoanaerobacterales</taxon>
        <taxon>Thermoanaerobacteraceae</taxon>
        <taxon>Thermoanaerobacter</taxon>
    </lineage>
</organism>
<feature type="chain" id="PRO_5039748267" description="Maltodextrin-binding protein" evidence="5">
    <location>
        <begin position="21"/>
        <end position="429"/>
    </location>
</feature>
<dbReference type="GO" id="GO:0015144">
    <property type="term" value="F:carbohydrate transmembrane transporter activity"/>
    <property type="evidence" value="ECO:0007669"/>
    <property type="project" value="InterPro"/>
</dbReference>
<comment type="similarity">
    <text evidence="1 5">Belongs to the bacterial solute-binding protein 1 family.</text>
</comment>
<keyword evidence="5" id="KW-0472">Membrane</keyword>
<protein>
    <recommendedName>
        <fullName evidence="5">Maltodextrin-binding protein</fullName>
    </recommendedName>
</protein>
<dbReference type="EMBL" id="CP000924">
    <property type="protein sequence ID" value="ABY94332.1"/>
    <property type="molecule type" value="Genomic_DNA"/>
</dbReference>
<dbReference type="STRING" id="340099.Teth39_0669"/>
<evidence type="ECO:0000256" key="5">
    <source>
        <dbReference type="RuleBase" id="RU365005"/>
    </source>
</evidence>
<evidence type="ECO:0000256" key="4">
    <source>
        <dbReference type="ARBA" id="ARBA00022729"/>
    </source>
</evidence>
<dbReference type="GO" id="GO:0042956">
    <property type="term" value="P:maltodextrin transmembrane transport"/>
    <property type="evidence" value="ECO:0007669"/>
    <property type="project" value="TreeGrafter"/>
</dbReference>
<feature type="signal peptide" evidence="5">
    <location>
        <begin position="1"/>
        <end position="20"/>
    </location>
</feature>
<dbReference type="AlphaFoldDB" id="B0K7T3"/>
<dbReference type="GO" id="GO:0055052">
    <property type="term" value="C:ATP-binding cassette (ABC) transporter complex, substrate-binding subunit-containing"/>
    <property type="evidence" value="ECO:0007669"/>
    <property type="project" value="TreeGrafter"/>
</dbReference>
<keyword evidence="7" id="KW-1185">Reference proteome</keyword>
<dbReference type="GO" id="GO:0015768">
    <property type="term" value="P:maltose transport"/>
    <property type="evidence" value="ECO:0007669"/>
    <property type="project" value="TreeGrafter"/>
</dbReference>
<keyword evidence="5" id="KW-0449">Lipoprotein</keyword>
<dbReference type="CDD" id="cd13586">
    <property type="entry name" value="PBP2_Maltose_binding_like"/>
    <property type="match status" value="1"/>
</dbReference>
<dbReference type="GO" id="GO:1901982">
    <property type="term" value="F:maltose binding"/>
    <property type="evidence" value="ECO:0007669"/>
    <property type="project" value="TreeGrafter"/>
</dbReference>
<dbReference type="SUPFAM" id="SSF53850">
    <property type="entry name" value="Periplasmic binding protein-like II"/>
    <property type="match status" value="1"/>
</dbReference>
<dbReference type="KEGG" id="tpd:Teth39_0669"/>
<keyword evidence="5" id="KW-1003">Cell membrane</keyword>
<gene>
    <name evidence="6" type="ordered locus">Teth39_0669</name>
</gene>